<feature type="transmembrane region" description="Helical" evidence="1">
    <location>
        <begin position="46"/>
        <end position="68"/>
    </location>
</feature>
<feature type="transmembrane region" description="Helical" evidence="1">
    <location>
        <begin position="80"/>
        <end position="97"/>
    </location>
</feature>
<organism evidence="2 3">
    <name type="scientific">Shewanella putrefaciens</name>
    <name type="common">Pseudomonas putrefaciens</name>
    <dbReference type="NCBI Taxonomy" id="24"/>
    <lineage>
        <taxon>Bacteria</taxon>
        <taxon>Pseudomonadati</taxon>
        <taxon>Pseudomonadota</taxon>
        <taxon>Gammaproteobacteria</taxon>
        <taxon>Alteromonadales</taxon>
        <taxon>Shewanellaceae</taxon>
        <taxon>Shewanella</taxon>
    </lineage>
</organism>
<dbReference type="Proteomes" id="UP000827084">
    <property type="component" value="Chromosome"/>
</dbReference>
<name>A0ABX8XBB3_SHEPU</name>
<proteinExistence type="predicted"/>
<feature type="transmembrane region" description="Helical" evidence="1">
    <location>
        <begin position="109"/>
        <end position="130"/>
    </location>
</feature>
<evidence type="ECO:0000313" key="3">
    <source>
        <dbReference type="Proteomes" id="UP000827084"/>
    </source>
</evidence>
<reference evidence="2 3" key="1">
    <citation type="submission" date="2021-08" db="EMBL/GenBank/DDBJ databases">
        <title>Shewanella putrefaciens YZ-J, complete genome.</title>
        <authorList>
            <person name="Yi Z."/>
        </authorList>
    </citation>
    <scope>NUCLEOTIDE SEQUENCE [LARGE SCALE GENOMIC DNA]</scope>
    <source>
        <strain evidence="2 3">YZ-J</strain>
    </source>
</reference>
<dbReference type="GeneID" id="67445412"/>
<accession>A0ABX8XBB3</accession>
<keyword evidence="1" id="KW-1133">Transmembrane helix</keyword>
<evidence type="ECO:0000313" key="2">
    <source>
        <dbReference type="EMBL" id="QYX72792.1"/>
    </source>
</evidence>
<dbReference type="RefSeq" id="WP_011791233.1">
    <property type="nucleotide sequence ID" value="NZ_BMPK01000007.1"/>
</dbReference>
<keyword evidence="1" id="KW-0472">Membrane</keyword>
<gene>
    <name evidence="2" type="ORF">K3G22_19095</name>
</gene>
<keyword evidence="3" id="KW-1185">Reference proteome</keyword>
<evidence type="ECO:0000256" key="1">
    <source>
        <dbReference type="SAM" id="Phobius"/>
    </source>
</evidence>
<dbReference type="EMBL" id="CP080635">
    <property type="protein sequence ID" value="QYX72792.1"/>
    <property type="molecule type" value="Genomic_DNA"/>
</dbReference>
<sequence length="142" mass="15781">MKYLPALGFGALLAVLSFTSFALVASAGYMLDLLKAIPNITDNNFAYLWLAAHDASLLILLSGLVLYCYHRFFPRLPYDWFAAVFIQMPLGLAVLVLDGISLNLLSFKGFALTLTTFTASFGVLIIFWLLQRSVKRKHTNNA</sequence>
<keyword evidence="1" id="KW-0812">Transmembrane</keyword>
<protein>
    <submittedName>
        <fullName evidence="2">Uncharacterized protein</fullName>
    </submittedName>
</protein>